<name>A0A951PUZ9_9NOST</name>
<sequence length="215" mass="23019">MKNLLRQIAGLIVAQEPAQYILLDSVPAAGEIAFMLGGEWDGCNGVVMPKVDEVAVNTAVKLLETAWCYQGASVAVLNQLKTDEFLRRYALGERNFINANLRCAELSFLSLSAINLSRSKLSLANLSGSNLTKADLTAADIQDANLADTNLSQSRLFRANLSRANLLRANLKGADLSHVCLCDANLSQADLRGANLSQADLSGADLTGAFFDDTL</sequence>
<reference evidence="1" key="1">
    <citation type="submission" date="2021-05" db="EMBL/GenBank/DDBJ databases">
        <authorList>
            <person name="Pietrasiak N."/>
            <person name="Ward R."/>
            <person name="Stajich J.E."/>
            <person name="Kurbessoian T."/>
        </authorList>
    </citation>
    <scope>NUCLEOTIDE SEQUENCE</scope>
    <source>
        <strain evidence="1">JT2-VF2</strain>
    </source>
</reference>
<dbReference type="AlphaFoldDB" id="A0A951PUZ9"/>
<evidence type="ECO:0000313" key="1">
    <source>
        <dbReference type="EMBL" id="MBW4560456.1"/>
    </source>
</evidence>
<dbReference type="EMBL" id="JAHHHN010000002">
    <property type="protein sequence ID" value="MBW4560456.1"/>
    <property type="molecule type" value="Genomic_DNA"/>
</dbReference>
<dbReference type="Gene3D" id="2.160.20.80">
    <property type="entry name" value="E3 ubiquitin-protein ligase SopA"/>
    <property type="match status" value="1"/>
</dbReference>
<organism evidence="1 2">
    <name type="scientific">Mojavia pulchra JT2-VF2</name>
    <dbReference type="NCBI Taxonomy" id="287848"/>
    <lineage>
        <taxon>Bacteria</taxon>
        <taxon>Bacillati</taxon>
        <taxon>Cyanobacteriota</taxon>
        <taxon>Cyanophyceae</taxon>
        <taxon>Nostocales</taxon>
        <taxon>Nostocaceae</taxon>
    </lineage>
</organism>
<protein>
    <submittedName>
        <fullName evidence="1">Pentapeptide repeat-containing protein</fullName>
    </submittedName>
</protein>
<accession>A0A951PUZ9</accession>
<dbReference type="PANTHER" id="PTHR14136:SF17">
    <property type="entry name" value="BTB_POZ DOMAIN-CONTAINING PROTEIN KCTD9"/>
    <property type="match status" value="1"/>
</dbReference>
<reference evidence="1" key="2">
    <citation type="journal article" date="2022" name="Microbiol. Resour. Announc.">
        <title>Metagenome Sequencing to Explore Phylogenomics of Terrestrial Cyanobacteria.</title>
        <authorList>
            <person name="Ward R.D."/>
            <person name="Stajich J.E."/>
            <person name="Johansen J.R."/>
            <person name="Huntemann M."/>
            <person name="Clum A."/>
            <person name="Foster B."/>
            <person name="Foster B."/>
            <person name="Roux S."/>
            <person name="Palaniappan K."/>
            <person name="Varghese N."/>
            <person name="Mukherjee S."/>
            <person name="Reddy T.B.K."/>
            <person name="Daum C."/>
            <person name="Copeland A."/>
            <person name="Chen I.A."/>
            <person name="Ivanova N.N."/>
            <person name="Kyrpides N.C."/>
            <person name="Shapiro N."/>
            <person name="Eloe-Fadrosh E.A."/>
            <person name="Pietrasiak N."/>
        </authorList>
    </citation>
    <scope>NUCLEOTIDE SEQUENCE</scope>
    <source>
        <strain evidence="1">JT2-VF2</strain>
    </source>
</reference>
<dbReference type="SUPFAM" id="SSF141571">
    <property type="entry name" value="Pentapeptide repeat-like"/>
    <property type="match status" value="1"/>
</dbReference>
<evidence type="ECO:0000313" key="2">
    <source>
        <dbReference type="Proteomes" id="UP000715781"/>
    </source>
</evidence>
<proteinExistence type="predicted"/>
<dbReference type="Pfam" id="PF00805">
    <property type="entry name" value="Pentapeptide"/>
    <property type="match status" value="2"/>
</dbReference>
<dbReference type="InterPro" id="IPR051082">
    <property type="entry name" value="Pentapeptide-BTB/POZ_domain"/>
</dbReference>
<dbReference type="PANTHER" id="PTHR14136">
    <property type="entry name" value="BTB_POZ DOMAIN-CONTAINING PROTEIN KCTD9"/>
    <property type="match status" value="1"/>
</dbReference>
<comment type="caution">
    <text evidence="1">The sequence shown here is derived from an EMBL/GenBank/DDBJ whole genome shotgun (WGS) entry which is preliminary data.</text>
</comment>
<gene>
    <name evidence="1" type="ORF">KME32_04715</name>
</gene>
<dbReference type="InterPro" id="IPR001646">
    <property type="entry name" value="5peptide_repeat"/>
</dbReference>
<dbReference type="Proteomes" id="UP000715781">
    <property type="component" value="Unassembled WGS sequence"/>
</dbReference>